<sequence length="196" mass="19866">MSAPPDGAVELVERALAYTRGALHGVTPGLLGRPTPCAGWDLDRLLAHMDDALDAFTEGAGGAVAPAGPDHAPSLPVRLGALQTKACALLGAWTSSDLPDVVHVDEVPVPTAVVASAAALEITLHGWDVAQATGRATPIPAGLATGLLPLAHALVVDDDRAERFAGALPAPPGADPATRLLAFAGRSPVWARRLAS</sequence>
<accession>A0ABP9PCI0</accession>
<comment type="caution">
    <text evidence="2">The sequence shown here is derived from an EMBL/GenBank/DDBJ whole genome shotgun (WGS) entry which is preliminary data.</text>
</comment>
<organism evidence="2 3">
    <name type="scientific">Nocardioides marinquilinus</name>
    <dbReference type="NCBI Taxonomy" id="1210400"/>
    <lineage>
        <taxon>Bacteria</taxon>
        <taxon>Bacillati</taxon>
        <taxon>Actinomycetota</taxon>
        <taxon>Actinomycetes</taxon>
        <taxon>Propionibacteriales</taxon>
        <taxon>Nocardioidaceae</taxon>
        <taxon>Nocardioides</taxon>
    </lineage>
</organism>
<dbReference type="RefSeq" id="WP_345454208.1">
    <property type="nucleotide sequence ID" value="NZ_BAABKG010000001.1"/>
</dbReference>
<protein>
    <recommendedName>
        <fullName evidence="1">Mycothiol-dependent maleylpyruvate isomerase metal-binding domain-containing protein</fullName>
    </recommendedName>
</protein>
<reference evidence="3" key="1">
    <citation type="journal article" date="2019" name="Int. J. Syst. Evol. Microbiol.">
        <title>The Global Catalogue of Microorganisms (GCM) 10K type strain sequencing project: providing services to taxonomists for standard genome sequencing and annotation.</title>
        <authorList>
            <consortium name="The Broad Institute Genomics Platform"/>
            <consortium name="The Broad Institute Genome Sequencing Center for Infectious Disease"/>
            <person name="Wu L."/>
            <person name="Ma J."/>
        </authorList>
    </citation>
    <scope>NUCLEOTIDE SEQUENCE [LARGE SCALE GENOMIC DNA]</scope>
    <source>
        <strain evidence="3">JCM 18459</strain>
    </source>
</reference>
<evidence type="ECO:0000313" key="2">
    <source>
        <dbReference type="EMBL" id="GAA5142108.1"/>
    </source>
</evidence>
<dbReference type="InterPro" id="IPR017520">
    <property type="entry name" value="CHP03086"/>
</dbReference>
<dbReference type="NCBIfam" id="TIGR03083">
    <property type="entry name" value="maleylpyruvate isomerase family mycothiol-dependent enzyme"/>
    <property type="match status" value="1"/>
</dbReference>
<dbReference type="InterPro" id="IPR017517">
    <property type="entry name" value="Maleyloyr_isom"/>
</dbReference>
<dbReference type="Gene3D" id="1.20.120.450">
    <property type="entry name" value="dinb family like domain"/>
    <property type="match status" value="1"/>
</dbReference>
<proteinExistence type="predicted"/>
<evidence type="ECO:0000259" key="1">
    <source>
        <dbReference type="Pfam" id="PF11716"/>
    </source>
</evidence>
<evidence type="ECO:0000313" key="3">
    <source>
        <dbReference type="Proteomes" id="UP001500221"/>
    </source>
</evidence>
<dbReference type="InterPro" id="IPR034660">
    <property type="entry name" value="DinB/YfiT-like"/>
</dbReference>
<name>A0ABP9PCI0_9ACTN</name>
<dbReference type="NCBIfam" id="TIGR03086">
    <property type="entry name" value="TIGR03086 family metal-binding protein"/>
    <property type="match status" value="1"/>
</dbReference>
<feature type="domain" description="Mycothiol-dependent maleylpyruvate isomerase metal-binding" evidence="1">
    <location>
        <begin position="14"/>
        <end position="130"/>
    </location>
</feature>
<dbReference type="SUPFAM" id="SSF109854">
    <property type="entry name" value="DinB/YfiT-like putative metalloenzymes"/>
    <property type="match status" value="1"/>
</dbReference>
<dbReference type="Pfam" id="PF11716">
    <property type="entry name" value="MDMPI_N"/>
    <property type="match status" value="1"/>
</dbReference>
<dbReference type="InterPro" id="IPR024344">
    <property type="entry name" value="MDMPI_metal-binding"/>
</dbReference>
<dbReference type="EMBL" id="BAABKG010000001">
    <property type="protein sequence ID" value="GAA5142108.1"/>
    <property type="molecule type" value="Genomic_DNA"/>
</dbReference>
<gene>
    <name evidence="2" type="ORF">GCM10023340_05040</name>
</gene>
<dbReference type="Proteomes" id="UP001500221">
    <property type="component" value="Unassembled WGS sequence"/>
</dbReference>
<keyword evidence="3" id="KW-1185">Reference proteome</keyword>